<gene>
    <name evidence="2" type="ORF">WN50_25205</name>
</gene>
<dbReference type="OrthoDB" id="514018at2"/>
<dbReference type="GO" id="GO:0008270">
    <property type="term" value="F:zinc ion binding"/>
    <property type="evidence" value="ECO:0007669"/>
    <property type="project" value="InterPro"/>
</dbReference>
<evidence type="ECO:0000313" key="2">
    <source>
        <dbReference type="EMBL" id="KKD35468.1"/>
    </source>
</evidence>
<dbReference type="InterPro" id="IPR002711">
    <property type="entry name" value="HNH"/>
</dbReference>
<dbReference type="AlphaFoldDB" id="A0A0F5Y9K6"/>
<dbReference type="PANTHER" id="PTHR33877:SF1">
    <property type="entry name" value="TYPE IV METHYL-DIRECTED RESTRICTION ENZYME ECOKMCRA"/>
    <property type="match status" value="1"/>
</dbReference>
<feature type="domain" description="HNH nuclease" evidence="1">
    <location>
        <begin position="9"/>
        <end position="64"/>
    </location>
</feature>
<evidence type="ECO:0000313" key="3">
    <source>
        <dbReference type="Proteomes" id="UP000033607"/>
    </source>
</evidence>
<dbReference type="Proteomes" id="UP000033607">
    <property type="component" value="Unassembled WGS sequence"/>
</dbReference>
<evidence type="ECO:0000259" key="1">
    <source>
        <dbReference type="SMART" id="SM00507"/>
    </source>
</evidence>
<accession>A0A0F5Y9K6</accession>
<dbReference type="RefSeq" id="WP_046281362.1">
    <property type="nucleotide sequence ID" value="NZ_LATL02000323.1"/>
</dbReference>
<protein>
    <submittedName>
        <fullName evidence="2">HNH endonuclease</fullName>
    </submittedName>
</protein>
<dbReference type="EMBL" id="LATL02000323">
    <property type="protein sequence ID" value="KKD35468.1"/>
    <property type="molecule type" value="Genomic_DNA"/>
</dbReference>
<keyword evidence="2" id="KW-0540">Nuclease</keyword>
<dbReference type="CDD" id="cd00085">
    <property type="entry name" value="HNHc"/>
    <property type="match status" value="1"/>
</dbReference>
<dbReference type="PANTHER" id="PTHR33877">
    <property type="entry name" value="SLL1193 PROTEIN"/>
    <property type="match status" value="1"/>
</dbReference>
<organism evidence="2 3">
    <name type="scientific">Limnoraphis robusta CS-951</name>
    <dbReference type="NCBI Taxonomy" id="1637645"/>
    <lineage>
        <taxon>Bacteria</taxon>
        <taxon>Bacillati</taxon>
        <taxon>Cyanobacteriota</taxon>
        <taxon>Cyanophyceae</taxon>
        <taxon>Oscillatoriophycideae</taxon>
        <taxon>Oscillatoriales</taxon>
        <taxon>Sirenicapillariaceae</taxon>
        <taxon>Limnoraphis</taxon>
    </lineage>
</organism>
<keyword evidence="2" id="KW-0378">Hydrolase</keyword>
<comment type="caution">
    <text evidence="2">The sequence shown here is derived from an EMBL/GenBank/DDBJ whole genome shotgun (WGS) entry which is preliminary data.</text>
</comment>
<keyword evidence="2" id="KW-0255">Endonuclease</keyword>
<dbReference type="InterPro" id="IPR003615">
    <property type="entry name" value="HNH_nuc"/>
</dbReference>
<sequence length="141" mass="16056">MSKADVSAALRRLVCDRADFACEYCLIPEISVFVPHEIDHIIAEKHGGQTNENNLALACTICNKYKGSDLASIDPRNGEIVRLYHPRRDRWRDHFKLEKGEIIPLTAIGRVTVKLLQINRPERVEERKLLSQANILNVPES</sequence>
<proteinExistence type="predicted"/>
<reference evidence="2 3" key="1">
    <citation type="submission" date="2015-06" db="EMBL/GenBank/DDBJ databases">
        <title>Draft genome assembly of filamentous brackish cyanobacterium Limnoraphis robusta strain CS-951.</title>
        <authorList>
            <person name="Willis A."/>
            <person name="Parks M."/>
            <person name="Burford M.A."/>
        </authorList>
    </citation>
    <scope>NUCLEOTIDE SEQUENCE [LARGE SCALE GENOMIC DNA]</scope>
    <source>
        <strain evidence="2 3">CS-951</strain>
    </source>
</reference>
<name>A0A0F5Y9K6_9CYAN</name>
<dbReference type="GO" id="GO:0003676">
    <property type="term" value="F:nucleic acid binding"/>
    <property type="evidence" value="ECO:0007669"/>
    <property type="project" value="InterPro"/>
</dbReference>
<dbReference type="GO" id="GO:0004519">
    <property type="term" value="F:endonuclease activity"/>
    <property type="evidence" value="ECO:0007669"/>
    <property type="project" value="UniProtKB-KW"/>
</dbReference>
<dbReference type="Gene3D" id="1.10.30.50">
    <property type="match status" value="1"/>
</dbReference>
<dbReference type="InterPro" id="IPR052892">
    <property type="entry name" value="NA-targeting_endonuclease"/>
</dbReference>
<dbReference type="Pfam" id="PF01844">
    <property type="entry name" value="HNH"/>
    <property type="match status" value="1"/>
</dbReference>
<dbReference type="PATRIC" id="fig|1637645.4.peg.6354"/>
<dbReference type="SMART" id="SM00507">
    <property type="entry name" value="HNHc"/>
    <property type="match status" value="1"/>
</dbReference>